<dbReference type="InterPro" id="IPR020568">
    <property type="entry name" value="Ribosomal_Su5_D2-typ_SF"/>
</dbReference>
<keyword evidence="8" id="KW-1185">Reference proteome</keyword>
<evidence type="ECO:0000256" key="1">
    <source>
        <dbReference type="ARBA" id="ARBA00004123"/>
    </source>
</evidence>
<dbReference type="CDD" id="cd11372">
    <property type="entry name" value="RNase_PH_RRP46"/>
    <property type="match status" value="1"/>
</dbReference>
<comment type="caution">
    <text evidence="7">The sequence shown here is derived from an EMBL/GenBank/DDBJ whole genome shotgun (WGS) entry which is preliminary data.</text>
</comment>
<evidence type="ECO:0000313" key="7">
    <source>
        <dbReference type="EMBL" id="KAL3288553.1"/>
    </source>
</evidence>
<keyword evidence="4" id="KW-0271">Exosome</keyword>
<reference evidence="7 8" key="1">
    <citation type="journal article" date="2021" name="BMC Biol.">
        <title>Horizontally acquired antibacterial genes associated with adaptive radiation of ladybird beetles.</title>
        <authorList>
            <person name="Li H.S."/>
            <person name="Tang X.F."/>
            <person name="Huang Y.H."/>
            <person name="Xu Z.Y."/>
            <person name="Chen M.L."/>
            <person name="Du X.Y."/>
            <person name="Qiu B.Y."/>
            <person name="Chen P.T."/>
            <person name="Zhang W."/>
            <person name="Slipinski A."/>
            <person name="Escalona H.E."/>
            <person name="Waterhouse R.M."/>
            <person name="Zwick A."/>
            <person name="Pang H."/>
        </authorList>
    </citation>
    <scope>NUCLEOTIDE SEQUENCE [LARGE SCALE GENOMIC DNA]</scope>
    <source>
        <strain evidence="7">SYSU2018</strain>
    </source>
</reference>
<sequence length="165" mass="18638">MAKVLTDRAYIEMNYRPKAGLPCVQDRFYEAILKNTCETALAASLFPRASVVITLQEMHDNGQLISCAINAACLACLDSGIDMRFMFAAMTCFLTNNGDLHLRTPEVKEDIDAIFVFVFDSVKKNVIVSHTEGTFKTENYKLALEKCREGSETVFKFMRKEITKE</sequence>
<dbReference type="AlphaFoldDB" id="A0ABD2PC60"/>
<comment type="subcellular location">
    <subcellularLocation>
        <location evidence="1">Nucleus</location>
    </subcellularLocation>
</comment>
<evidence type="ECO:0000313" key="8">
    <source>
        <dbReference type="Proteomes" id="UP001516400"/>
    </source>
</evidence>
<keyword evidence="5" id="KW-0539">Nucleus</keyword>
<dbReference type="EMBL" id="JABFTP020000185">
    <property type="protein sequence ID" value="KAL3288553.1"/>
    <property type="molecule type" value="Genomic_DNA"/>
</dbReference>
<dbReference type="PANTHER" id="PTHR11953:SF1">
    <property type="entry name" value="EXOSOME COMPLEX COMPONENT RRP46"/>
    <property type="match status" value="1"/>
</dbReference>
<dbReference type="SUPFAM" id="SSF55666">
    <property type="entry name" value="Ribonuclease PH domain 2-like"/>
    <property type="match status" value="1"/>
</dbReference>
<dbReference type="SUPFAM" id="SSF54211">
    <property type="entry name" value="Ribosomal protein S5 domain 2-like"/>
    <property type="match status" value="1"/>
</dbReference>
<keyword evidence="3" id="KW-0698">rRNA processing</keyword>
<dbReference type="InterPro" id="IPR001247">
    <property type="entry name" value="ExoRNase_PH_dom1"/>
</dbReference>
<dbReference type="InterPro" id="IPR027408">
    <property type="entry name" value="PNPase/RNase_PH_dom_sf"/>
</dbReference>
<proteinExistence type="inferred from homology"/>
<evidence type="ECO:0000256" key="5">
    <source>
        <dbReference type="ARBA" id="ARBA00023242"/>
    </source>
</evidence>
<dbReference type="GO" id="GO:0000178">
    <property type="term" value="C:exosome (RNase complex)"/>
    <property type="evidence" value="ECO:0007669"/>
    <property type="project" value="UniProtKB-KW"/>
</dbReference>
<dbReference type="PANTHER" id="PTHR11953">
    <property type="entry name" value="EXOSOME COMPLEX COMPONENT"/>
    <property type="match status" value="1"/>
</dbReference>
<evidence type="ECO:0000256" key="4">
    <source>
        <dbReference type="ARBA" id="ARBA00022835"/>
    </source>
</evidence>
<dbReference type="Gene3D" id="3.30.230.70">
    <property type="entry name" value="GHMP Kinase, N-terminal domain"/>
    <property type="match status" value="1"/>
</dbReference>
<dbReference type="InterPro" id="IPR050080">
    <property type="entry name" value="RNase_PH"/>
</dbReference>
<dbReference type="Pfam" id="PF01138">
    <property type="entry name" value="RNase_PH"/>
    <property type="match status" value="1"/>
</dbReference>
<evidence type="ECO:0000256" key="3">
    <source>
        <dbReference type="ARBA" id="ARBA00022552"/>
    </source>
</evidence>
<comment type="similarity">
    <text evidence="2">Belongs to the RNase PH family.</text>
</comment>
<organism evidence="7 8">
    <name type="scientific">Cryptolaemus montrouzieri</name>
    <dbReference type="NCBI Taxonomy" id="559131"/>
    <lineage>
        <taxon>Eukaryota</taxon>
        <taxon>Metazoa</taxon>
        <taxon>Ecdysozoa</taxon>
        <taxon>Arthropoda</taxon>
        <taxon>Hexapoda</taxon>
        <taxon>Insecta</taxon>
        <taxon>Pterygota</taxon>
        <taxon>Neoptera</taxon>
        <taxon>Endopterygota</taxon>
        <taxon>Coleoptera</taxon>
        <taxon>Polyphaga</taxon>
        <taxon>Cucujiformia</taxon>
        <taxon>Coccinelloidea</taxon>
        <taxon>Coccinellidae</taxon>
        <taxon>Scymninae</taxon>
        <taxon>Scymnini</taxon>
        <taxon>Cryptolaemus</taxon>
    </lineage>
</organism>
<name>A0ABD2PC60_9CUCU</name>
<accession>A0ABD2PC60</accession>
<evidence type="ECO:0000259" key="6">
    <source>
        <dbReference type="Pfam" id="PF01138"/>
    </source>
</evidence>
<dbReference type="Proteomes" id="UP001516400">
    <property type="component" value="Unassembled WGS sequence"/>
</dbReference>
<dbReference type="InterPro" id="IPR036345">
    <property type="entry name" value="ExoRNase_PH_dom2_sf"/>
</dbReference>
<evidence type="ECO:0000256" key="2">
    <source>
        <dbReference type="ARBA" id="ARBA00006678"/>
    </source>
</evidence>
<dbReference type="GO" id="GO:0006364">
    <property type="term" value="P:rRNA processing"/>
    <property type="evidence" value="ECO:0007669"/>
    <property type="project" value="UniProtKB-KW"/>
</dbReference>
<gene>
    <name evidence="7" type="ORF">HHI36_002992</name>
</gene>
<dbReference type="GO" id="GO:0005634">
    <property type="term" value="C:nucleus"/>
    <property type="evidence" value="ECO:0007669"/>
    <property type="project" value="UniProtKB-SubCell"/>
</dbReference>
<feature type="domain" description="Exoribonuclease phosphorolytic" evidence="6">
    <location>
        <begin position="24"/>
        <end position="81"/>
    </location>
</feature>
<protein>
    <recommendedName>
        <fullName evidence="6">Exoribonuclease phosphorolytic domain-containing protein</fullName>
    </recommendedName>
</protein>